<accession>A0A9R1C9X1</accession>
<sequence length="133" mass="15570">MSRKHLNVVCAVVRNGNKILCTQRCRSSKDYVSEHWEFPGGQIEEGESPEEALIREIKEEMDWNIYVGRPLAKVDHSYPDFDITLTAFDCMARDYDYKLLEHIDAKWLTVGELSKLQWTEADRELIESMEKTK</sequence>
<dbReference type="EC" id="3.6.1.55" evidence="12"/>
<keyword evidence="6" id="KW-0227">DNA damage</keyword>
<evidence type="ECO:0000313" key="18">
    <source>
        <dbReference type="EMBL" id="GJG58709.1"/>
    </source>
</evidence>
<dbReference type="RefSeq" id="WP_223926102.1">
    <property type="nucleotide sequence ID" value="NZ_BPTU01000001.1"/>
</dbReference>
<name>A0A9R1C9X1_9BACT</name>
<keyword evidence="4" id="KW-0235">DNA replication</keyword>
<dbReference type="InterPro" id="IPR000086">
    <property type="entry name" value="NUDIX_hydrolase_dom"/>
</dbReference>
<comment type="catalytic activity">
    <reaction evidence="11">
        <text>8-oxo-GTP + H2O = 8-oxo-GMP + diphosphate + H(+)</text>
        <dbReference type="Rhea" id="RHEA:67616"/>
        <dbReference type="ChEBI" id="CHEBI:15377"/>
        <dbReference type="ChEBI" id="CHEBI:15378"/>
        <dbReference type="ChEBI" id="CHEBI:33019"/>
        <dbReference type="ChEBI" id="CHEBI:143553"/>
        <dbReference type="ChEBI" id="CHEBI:145694"/>
    </reaction>
</comment>
<dbReference type="PRINTS" id="PR00502">
    <property type="entry name" value="NUDIXFAMILY"/>
</dbReference>
<evidence type="ECO:0000256" key="10">
    <source>
        <dbReference type="ARBA" id="ARBA00035861"/>
    </source>
</evidence>
<comment type="similarity">
    <text evidence="2">Belongs to the Nudix hydrolase family.</text>
</comment>
<evidence type="ECO:0000256" key="9">
    <source>
        <dbReference type="ARBA" id="ARBA00023204"/>
    </source>
</evidence>
<dbReference type="GO" id="GO:0006281">
    <property type="term" value="P:DNA repair"/>
    <property type="evidence" value="ECO:0007669"/>
    <property type="project" value="UniProtKB-KW"/>
</dbReference>
<evidence type="ECO:0000256" key="15">
    <source>
        <dbReference type="ARBA" id="ARBA00041979"/>
    </source>
</evidence>
<protein>
    <recommendedName>
        <fullName evidence="13">8-oxo-dGTP diphosphatase</fullName>
        <ecNumber evidence="12">3.6.1.55</ecNumber>
    </recommendedName>
    <alternativeName>
        <fullName evidence="16">7,8-dihydro-8-oxoguanine-triphosphatase</fullName>
    </alternativeName>
    <alternativeName>
        <fullName evidence="15">Mutator protein MutT</fullName>
    </alternativeName>
    <alternativeName>
        <fullName evidence="14">dGTP pyrophosphohydrolase</fullName>
    </alternativeName>
</protein>
<dbReference type="GO" id="GO:0046872">
    <property type="term" value="F:metal ion binding"/>
    <property type="evidence" value="ECO:0007669"/>
    <property type="project" value="UniProtKB-KW"/>
</dbReference>
<evidence type="ECO:0000256" key="7">
    <source>
        <dbReference type="ARBA" id="ARBA00022801"/>
    </source>
</evidence>
<comment type="caution">
    <text evidence="18">The sequence shown here is derived from an EMBL/GenBank/DDBJ whole genome shotgun (WGS) entry which is preliminary data.</text>
</comment>
<dbReference type="SUPFAM" id="SSF55811">
    <property type="entry name" value="Nudix"/>
    <property type="match status" value="1"/>
</dbReference>
<dbReference type="PANTHER" id="PTHR47707">
    <property type="entry name" value="8-OXO-DGTP DIPHOSPHATASE"/>
    <property type="match status" value="1"/>
</dbReference>
<dbReference type="Gene3D" id="3.90.79.10">
    <property type="entry name" value="Nucleoside Triphosphate Pyrophosphohydrolase"/>
    <property type="match status" value="1"/>
</dbReference>
<comment type="cofactor">
    <cofactor evidence="1">
        <name>Mg(2+)</name>
        <dbReference type="ChEBI" id="CHEBI:18420"/>
    </cofactor>
</comment>
<feature type="domain" description="Nudix hydrolase" evidence="17">
    <location>
        <begin position="3"/>
        <end position="130"/>
    </location>
</feature>
<evidence type="ECO:0000256" key="3">
    <source>
        <dbReference type="ARBA" id="ARBA00022457"/>
    </source>
</evidence>
<evidence type="ECO:0000256" key="6">
    <source>
        <dbReference type="ARBA" id="ARBA00022763"/>
    </source>
</evidence>
<dbReference type="PROSITE" id="PS51462">
    <property type="entry name" value="NUDIX"/>
    <property type="match status" value="1"/>
</dbReference>
<evidence type="ECO:0000256" key="8">
    <source>
        <dbReference type="ARBA" id="ARBA00022842"/>
    </source>
</evidence>
<evidence type="ECO:0000256" key="16">
    <source>
        <dbReference type="ARBA" id="ARBA00042798"/>
    </source>
</evidence>
<dbReference type="InterPro" id="IPR047127">
    <property type="entry name" value="MutT-like"/>
</dbReference>
<dbReference type="GO" id="GO:0035539">
    <property type="term" value="F:8-oxo-7,8-dihydrodeoxyguanosine triphosphate pyrophosphatase activity"/>
    <property type="evidence" value="ECO:0007669"/>
    <property type="project" value="UniProtKB-EC"/>
</dbReference>
<evidence type="ECO:0000256" key="5">
    <source>
        <dbReference type="ARBA" id="ARBA00022723"/>
    </source>
</evidence>
<dbReference type="GO" id="GO:0044716">
    <property type="term" value="F:8-oxo-GDP phosphatase activity"/>
    <property type="evidence" value="ECO:0007669"/>
    <property type="project" value="TreeGrafter"/>
</dbReference>
<keyword evidence="9" id="KW-0234">DNA repair</keyword>
<keyword evidence="7" id="KW-0378">Hydrolase</keyword>
<dbReference type="InterPro" id="IPR020476">
    <property type="entry name" value="Nudix_hydrolase"/>
</dbReference>
<evidence type="ECO:0000256" key="11">
    <source>
        <dbReference type="ARBA" id="ARBA00036904"/>
    </source>
</evidence>
<dbReference type="GeneID" id="72467258"/>
<dbReference type="PANTHER" id="PTHR47707:SF1">
    <property type="entry name" value="NUDIX HYDROLASE FAMILY PROTEIN"/>
    <property type="match status" value="1"/>
</dbReference>
<evidence type="ECO:0000256" key="13">
    <source>
        <dbReference type="ARBA" id="ARBA00040794"/>
    </source>
</evidence>
<dbReference type="AlphaFoldDB" id="A0A9R1C9X1"/>
<dbReference type="GO" id="GO:0006260">
    <property type="term" value="P:DNA replication"/>
    <property type="evidence" value="ECO:0007669"/>
    <property type="project" value="UniProtKB-KW"/>
</dbReference>
<evidence type="ECO:0000256" key="4">
    <source>
        <dbReference type="ARBA" id="ARBA00022705"/>
    </source>
</evidence>
<keyword evidence="19" id="KW-1185">Reference proteome</keyword>
<keyword evidence="5" id="KW-0479">Metal-binding</keyword>
<evidence type="ECO:0000313" key="19">
    <source>
        <dbReference type="Proteomes" id="UP000825483"/>
    </source>
</evidence>
<evidence type="ECO:0000259" key="17">
    <source>
        <dbReference type="PROSITE" id="PS51462"/>
    </source>
</evidence>
<evidence type="ECO:0000256" key="14">
    <source>
        <dbReference type="ARBA" id="ARBA00041592"/>
    </source>
</evidence>
<evidence type="ECO:0000256" key="12">
    <source>
        <dbReference type="ARBA" id="ARBA00038905"/>
    </source>
</evidence>
<comment type="catalytic activity">
    <reaction evidence="10">
        <text>8-oxo-dGTP + H2O = 8-oxo-dGMP + diphosphate + H(+)</text>
        <dbReference type="Rhea" id="RHEA:31575"/>
        <dbReference type="ChEBI" id="CHEBI:15377"/>
        <dbReference type="ChEBI" id="CHEBI:15378"/>
        <dbReference type="ChEBI" id="CHEBI:33019"/>
        <dbReference type="ChEBI" id="CHEBI:63224"/>
        <dbReference type="ChEBI" id="CHEBI:77896"/>
        <dbReference type="EC" id="3.6.1.55"/>
    </reaction>
</comment>
<gene>
    <name evidence="18" type="ORF">PRLR5076_15600</name>
</gene>
<evidence type="ECO:0000256" key="1">
    <source>
        <dbReference type="ARBA" id="ARBA00001946"/>
    </source>
</evidence>
<organism evidence="18 19">
    <name type="scientific">Prevotella lacticifex</name>
    <dbReference type="NCBI Taxonomy" id="2854755"/>
    <lineage>
        <taxon>Bacteria</taxon>
        <taxon>Pseudomonadati</taxon>
        <taxon>Bacteroidota</taxon>
        <taxon>Bacteroidia</taxon>
        <taxon>Bacteroidales</taxon>
        <taxon>Prevotellaceae</taxon>
        <taxon>Prevotella</taxon>
    </lineage>
</organism>
<proteinExistence type="inferred from homology"/>
<dbReference type="EMBL" id="BPUB01000001">
    <property type="protein sequence ID" value="GJG58709.1"/>
    <property type="molecule type" value="Genomic_DNA"/>
</dbReference>
<keyword evidence="8" id="KW-0460">Magnesium</keyword>
<reference evidence="18" key="1">
    <citation type="journal article" date="2022" name="Int. J. Syst. Evol. Microbiol.">
        <title>Prevotella lacticifex sp. nov., isolated from the rumen of cows.</title>
        <authorList>
            <person name="Shinkai T."/>
            <person name="Ikeyama N."/>
            <person name="Kumagai M."/>
            <person name="Ohmori H."/>
            <person name="Sakamoto M."/>
            <person name="Ohkuma M."/>
            <person name="Mitsumori M."/>
        </authorList>
    </citation>
    <scope>NUCLEOTIDE SEQUENCE</scope>
    <source>
        <strain evidence="18">R5076</strain>
    </source>
</reference>
<dbReference type="Proteomes" id="UP000825483">
    <property type="component" value="Unassembled WGS sequence"/>
</dbReference>
<dbReference type="InterPro" id="IPR015797">
    <property type="entry name" value="NUDIX_hydrolase-like_dom_sf"/>
</dbReference>
<dbReference type="Pfam" id="PF00293">
    <property type="entry name" value="NUDIX"/>
    <property type="match status" value="1"/>
</dbReference>
<dbReference type="CDD" id="cd03425">
    <property type="entry name" value="NUDIX_MutT_NudA_like"/>
    <property type="match status" value="1"/>
</dbReference>
<evidence type="ECO:0000256" key="2">
    <source>
        <dbReference type="ARBA" id="ARBA00005582"/>
    </source>
</evidence>
<keyword evidence="3" id="KW-0515">Mutator protein</keyword>
<dbReference type="GO" id="GO:0044715">
    <property type="term" value="F:8-oxo-dGDP phosphatase activity"/>
    <property type="evidence" value="ECO:0007669"/>
    <property type="project" value="TreeGrafter"/>
</dbReference>
<dbReference type="GO" id="GO:0008413">
    <property type="term" value="F:8-oxo-7,8-dihydroguanosine triphosphate pyrophosphatase activity"/>
    <property type="evidence" value="ECO:0007669"/>
    <property type="project" value="TreeGrafter"/>
</dbReference>